<dbReference type="InterPro" id="IPR007848">
    <property type="entry name" value="Small_mtfrase_dom"/>
</dbReference>
<comment type="function">
    <text evidence="5">Methylates the class 1 translation termination release factors RF1/PrfA and RF2/PrfB on the glutamine residue of the universally conserved GGQ motif.</text>
</comment>
<feature type="domain" description="Release factor glutamine methyltransferase N-terminal" evidence="7">
    <location>
        <begin position="5"/>
        <end position="75"/>
    </location>
</feature>
<evidence type="ECO:0000256" key="1">
    <source>
        <dbReference type="ARBA" id="ARBA00022603"/>
    </source>
</evidence>
<dbReference type="InterPro" id="IPR002052">
    <property type="entry name" value="DNA_methylase_N6_adenine_CS"/>
</dbReference>
<evidence type="ECO:0000256" key="4">
    <source>
        <dbReference type="ARBA" id="ARBA00048391"/>
    </source>
</evidence>
<feature type="binding site" evidence="5">
    <location>
        <position position="143"/>
    </location>
    <ligand>
        <name>S-adenosyl-L-methionine</name>
        <dbReference type="ChEBI" id="CHEBI:59789"/>
    </ligand>
</feature>
<dbReference type="InterPro" id="IPR004556">
    <property type="entry name" value="HemK-like"/>
</dbReference>
<organism evidence="8 9">
    <name type="scientific">Clostridium sulfidigenes</name>
    <dbReference type="NCBI Taxonomy" id="318464"/>
    <lineage>
        <taxon>Bacteria</taxon>
        <taxon>Bacillati</taxon>
        <taxon>Bacillota</taxon>
        <taxon>Clostridia</taxon>
        <taxon>Eubacteriales</taxon>
        <taxon>Clostridiaceae</taxon>
        <taxon>Clostridium</taxon>
    </lineage>
</organism>
<dbReference type="PANTHER" id="PTHR18895:SF74">
    <property type="entry name" value="MTRF1L RELEASE FACTOR GLUTAMINE METHYLTRANSFERASE"/>
    <property type="match status" value="1"/>
</dbReference>
<keyword evidence="3 5" id="KW-0949">S-adenosyl-L-methionine</keyword>
<evidence type="ECO:0000259" key="7">
    <source>
        <dbReference type="Pfam" id="PF17827"/>
    </source>
</evidence>
<dbReference type="CDD" id="cd02440">
    <property type="entry name" value="AdoMet_MTases"/>
    <property type="match status" value="1"/>
</dbReference>
<feature type="binding site" evidence="5">
    <location>
        <begin position="189"/>
        <end position="192"/>
    </location>
    <ligand>
        <name>substrate</name>
    </ligand>
</feature>
<dbReference type="SUPFAM" id="SSF53335">
    <property type="entry name" value="S-adenosyl-L-methionine-dependent methyltransferases"/>
    <property type="match status" value="1"/>
</dbReference>
<name>A0A927W8B5_9CLOT</name>
<dbReference type="PROSITE" id="PS00092">
    <property type="entry name" value="N6_MTASE"/>
    <property type="match status" value="1"/>
</dbReference>
<keyword evidence="1 5" id="KW-0489">Methyltransferase</keyword>
<dbReference type="GO" id="GO:0102559">
    <property type="term" value="F:peptide chain release factor N(5)-glutamine methyltransferase activity"/>
    <property type="evidence" value="ECO:0007669"/>
    <property type="project" value="UniProtKB-EC"/>
</dbReference>
<dbReference type="AlphaFoldDB" id="A0A927W8B5"/>
<dbReference type="EC" id="2.1.1.297" evidence="5"/>
<evidence type="ECO:0000256" key="3">
    <source>
        <dbReference type="ARBA" id="ARBA00022691"/>
    </source>
</evidence>
<dbReference type="Pfam" id="PF17827">
    <property type="entry name" value="PrmC_N"/>
    <property type="match status" value="1"/>
</dbReference>
<dbReference type="InterPro" id="IPR029063">
    <property type="entry name" value="SAM-dependent_MTases_sf"/>
</dbReference>
<sequence>MNINEALIKAYDILKSSDIESYIIDAQLLLCRVLNVEKLYIIMNRSEILTLDKEQEFFKLISLRSCKKPMAYILGQVEFMGINFFVEEGVLIPRPDTEILVEECISIIKKNNISLICDMCCGSGAIGISIGHYVGNSKVWLYDISDIALNVTKKNISNLNLGEKTNVNKSNLFQLPIKEGLKFNMIVSNPPYIKEEVIPTLMEDVKDYEPHLALSGGQDGLDFYRRICKEGKAVLSSDGYLCFEIGHDQEVEVKSIMKTEGFSDIYSLRDLGGNYRVVIGKLP</sequence>
<dbReference type="Gene3D" id="3.40.50.150">
    <property type="entry name" value="Vaccinia Virus protein VP39"/>
    <property type="match status" value="1"/>
</dbReference>
<dbReference type="PANTHER" id="PTHR18895">
    <property type="entry name" value="HEMK METHYLTRANSFERASE"/>
    <property type="match status" value="1"/>
</dbReference>
<dbReference type="GO" id="GO:0032259">
    <property type="term" value="P:methylation"/>
    <property type="evidence" value="ECO:0007669"/>
    <property type="project" value="UniProtKB-KW"/>
</dbReference>
<comment type="similarity">
    <text evidence="5">Belongs to the protein N5-glutamine methyltransferase family. PrmC subfamily.</text>
</comment>
<proteinExistence type="inferred from homology"/>
<dbReference type="GO" id="GO:0003676">
    <property type="term" value="F:nucleic acid binding"/>
    <property type="evidence" value="ECO:0007669"/>
    <property type="project" value="InterPro"/>
</dbReference>
<evidence type="ECO:0000256" key="2">
    <source>
        <dbReference type="ARBA" id="ARBA00022679"/>
    </source>
</evidence>
<feature type="binding site" evidence="5">
    <location>
        <position position="189"/>
    </location>
    <ligand>
        <name>S-adenosyl-L-methionine</name>
        <dbReference type="ChEBI" id="CHEBI:59789"/>
    </ligand>
</feature>
<dbReference type="NCBIfam" id="TIGR03534">
    <property type="entry name" value="RF_mod_PrmC"/>
    <property type="match status" value="1"/>
</dbReference>
<feature type="domain" description="Methyltransferase small" evidence="6">
    <location>
        <begin position="107"/>
        <end position="196"/>
    </location>
</feature>
<dbReference type="HAMAP" id="MF_02126">
    <property type="entry name" value="RF_methyltr_PrmC"/>
    <property type="match status" value="1"/>
</dbReference>
<dbReference type="InterPro" id="IPR050320">
    <property type="entry name" value="N5-glutamine_MTase"/>
</dbReference>
<accession>A0A927W8B5</accession>
<dbReference type="Pfam" id="PF05175">
    <property type="entry name" value="MTS"/>
    <property type="match status" value="1"/>
</dbReference>
<evidence type="ECO:0000313" key="9">
    <source>
        <dbReference type="Proteomes" id="UP000768462"/>
    </source>
</evidence>
<comment type="caution">
    <text evidence="8">The sequence shown here is derived from an EMBL/GenBank/DDBJ whole genome shotgun (WGS) entry which is preliminary data.</text>
</comment>
<comment type="caution">
    <text evidence="5">Lacks conserved residue(s) required for the propagation of feature annotation.</text>
</comment>
<dbReference type="Gene3D" id="1.10.8.10">
    <property type="entry name" value="DNA helicase RuvA subunit, C-terminal domain"/>
    <property type="match status" value="1"/>
</dbReference>
<dbReference type="NCBIfam" id="TIGR00536">
    <property type="entry name" value="hemK_fam"/>
    <property type="match status" value="1"/>
</dbReference>
<dbReference type="EMBL" id="SVCM01000132">
    <property type="protein sequence ID" value="MBE6060801.1"/>
    <property type="molecule type" value="Genomic_DNA"/>
</dbReference>
<keyword evidence="2 5" id="KW-0808">Transferase</keyword>
<dbReference type="Proteomes" id="UP000768462">
    <property type="component" value="Unassembled WGS sequence"/>
</dbReference>
<evidence type="ECO:0000256" key="5">
    <source>
        <dbReference type="HAMAP-Rule" id="MF_02126"/>
    </source>
</evidence>
<reference evidence="8" key="1">
    <citation type="submission" date="2019-04" db="EMBL/GenBank/DDBJ databases">
        <title>Evolution of Biomass-Degrading Anaerobic Consortia Revealed by Metagenomics.</title>
        <authorList>
            <person name="Peng X."/>
        </authorList>
    </citation>
    <scope>NUCLEOTIDE SEQUENCE</scope>
    <source>
        <strain evidence="8">SIG254</strain>
    </source>
</reference>
<evidence type="ECO:0000313" key="8">
    <source>
        <dbReference type="EMBL" id="MBE6060801.1"/>
    </source>
</evidence>
<dbReference type="InterPro" id="IPR019874">
    <property type="entry name" value="RF_methyltr_PrmC"/>
</dbReference>
<comment type="catalytic activity">
    <reaction evidence="4 5">
        <text>L-glutaminyl-[peptide chain release factor] + S-adenosyl-L-methionine = N(5)-methyl-L-glutaminyl-[peptide chain release factor] + S-adenosyl-L-homocysteine + H(+)</text>
        <dbReference type="Rhea" id="RHEA:42896"/>
        <dbReference type="Rhea" id="RHEA-COMP:10271"/>
        <dbReference type="Rhea" id="RHEA-COMP:10272"/>
        <dbReference type="ChEBI" id="CHEBI:15378"/>
        <dbReference type="ChEBI" id="CHEBI:30011"/>
        <dbReference type="ChEBI" id="CHEBI:57856"/>
        <dbReference type="ChEBI" id="CHEBI:59789"/>
        <dbReference type="ChEBI" id="CHEBI:61891"/>
        <dbReference type="EC" id="2.1.1.297"/>
    </reaction>
</comment>
<gene>
    <name evidence="5 8" type="primary">prmC</name>
    <name evidence="8" type="ORF">E7215_11605</name>
</gene>
<protein>
    <recommendedName>
        <fullName evidence="5">Release factor glutamine methyltransferase</fullName>
        <shortName evidence="5">RF MTase</shortName>
        <ecNumber evidence="5">2.1.1.297</ecNumber>
    </recommendedName>
    <alternativeName>
        <fullName evidence="5">N5-glutamine methyltransferase PrmC</fullName>
    </alternativeName>
    <alternativeName>
        <fullName evidence="5">Protein-(glutamine-N5) MTase PrmC</fullName>
    </alternativeName>
    <alternativeName>
        <fullName evidence="5">Protein-glutamine N-methyltransferase PrmC</fullName>
    </alternativeName>
</protein>
<evidence type="ECO:0000259" key="6">
    <source>
        <dbReference type="Pfam" id="PF05175"/>
    </source>
</evidence>
<dbReference type="InterPro" id="IPR040758">
    <property type="entry name" value="PrmC_N"/>
</dbReference>